<dbReference type="Proteomes" id="UP000175829">
    <property type="component" value="Unassembled WGS sequence"/>
</dbReference>
<dbReference type="AlphaFoldDB" id="A0A1E7KE62"/>
<comment type="caution">
    <text evidence="2">The sequence shown here is derived from an EMBL/GenBank/DDBJ whole genome shotgun (WGS) entry which is preliminary data.</text>
</comment>
<sequence>MRTWTRAVPAVAGALVLTVAVTGCNSHSSSKKSKKKSHSRSHSSHSGSRSSKEKTTFRLGQASPVQKSDKSSSRGARYTVTPTKVQTGTKADMDNSGLKKDEDDGPQIPVYVWSTLENKGGKPMELGDMDDDLVVKTDKNKRTRALIVLLGQAKWPNCPSFDSDKEMKPGDSEKICSAFLVPAGQKAAAVELNRGFSKAPLEWPVTR</sequence>
<dbReference type="PATRIC" id="fig|943816.4.peg.5670"/>
<feature type="compositionally biased region" description="Basic residues" evidence="1">
    <location>
        <begin position="29"/>
        <end position="43"/>
    </location>
</feature>
<dbReference type="PROSITE" id="PS51257">
    <property type="entry name" value="PROKAR_LIPOPROTEIN"/>
    <property type="match status" value="1"/>
</dbReference>
<protein>
    <recommendedName>
        <fullName evidence="4">DUF4352 domain-containing protein</fullName>
    </recommendedName>
</protein>
<feature type="compositionally biased region" description="Basic and acidic residues" evidence="1">
    <location>
        <begin position="91"/>
        <end position="102"/>
    </location>
</feature>
<feature type="region of interest" description="Disordered" evidence="1">
    <location>
        <begin position="24"/>
        <end position="105"/>
    </location>
</feature>
<organism evidence="2 3">
    <name type="scientific">Streptomyces qinglanensis</name>
    <dbReference type="NCBI Taxonomy" id="943816"/>
    <lineage>
        <taxon>Bacteria</taxon>
        <taxon>Bacillati</taxon>
        <taxon>Actinomycetota</taxon>
        <taxon>Actinomycetes</taxon>
        <taxon>Kitasatosporales</taxon>
        <taxon>Streptomycetaceae</taxon>
        <taxon>Streptomyces</taxon>
    </lineage>
</organism>
<evidence type="ECO:0000313" key="3">
    <source>
        <dbReference type="Proteomes" id="UP000175829"/>
    </source>
</evidence>
<reference evidence="2 3" key="1">
    <citation type="journal article" date="2016" name="Front. Microbiol.">
        <title>Comparative Genomics Analysis of Streptomyces Species Reveals Their Adaptation to the Marine Environment and Their Diversity at the Genomic Level.</title>
        <authorList>
            <person name="Tian X."/>
            <person name="Zhang Z."/>
            <person name="Yang T."/>
            <person name="Chen M."/>
            <person name="Li J."/>
            <person name="Chen F."/>
            <person name="Yang J."/>
            <person name="Li W."/>
            <person name="Zhang B."/>
            <person name="Zhang Z."/>
            <person name="Wu J."/>
            <person name="Zhang C."/>
            <person name="Long L."/>
            <person name="Xiao J."/>
        </authorList>
    </citation>
    <scope>NUCLEOTIDE SEQUENCE [LARGE SCALE GENOMIC DNA]</scope>
    <source>
        <strain evidence="2 3">SCSIO M10379</strain>
    </source>
</reference>
<accession>A0A1E7KE62</accession>
<name>A0A1E7KE62_9ACTN</name>
<proteinExistence type="predicted"/>
<evidence type="ECO:0000256" key="1">
    <source>
        <dbReference type="SAM" id="MobiDB-lite"/>
    </source>
</evidence>
<evidence type="ECO:0008006" key="4">
    <source>
        <dbReference type="Google" id="ProtNLM"/>
    </source>
</evidence>
<gene>
    <name evidence="2" type="ORF">AN217_02870</name>
</gene>
<dbReference type="EMBL" id="LJGV01000021">
    <property type="protein sequence ID" value="OEV02211.1"/>
    <property type="molecule type" value="Genomic_DNA"/>
</dbReference>
<evidence type="ECO:0000313" key="2">
    <source>
        <dbReference type="EMBL" id="OEV02211.1"/>
    </source>
</evidence>
<feature type="compositionally biased region" description="Polar residues" evidence="1">
    <location>
        <begin position="80"/>
        <end position="89"/>
    </location>
</feature>